<proteinExistence type="predicted"/>
<feature type="transmembrane region" description="Helical" evidence="1">
    <location>
        <begin position="43"/>
        <end position="64"/>
    </location>
</feature>
<keyword evidence="1" id="KW-0472">Membrane</keyword>
<keyword evidence="1" id="KW-0812">Transmembrane</keyword>
<sequence>MNGDMNINNGNGFSLDKKAHIGADGPTERLCTKPSRKTNQTKLYETQVVGVHTIIFYIGFYTIYSSFQTVCWSK</sequence>
<organism evidence="2 3">
    <name type="scientific">Thanatephorus cucumeris (strain AG1-IB / isolate 7/3/14)</name>
    <name type="common">Lettuce bottom rot fungus</name>
    <name type="synonym">Rhizoctonia solani</name>
    <dbReference type="NCBI Taxonomy" id="1108050"/>
    <lineage>
        <taxon>Eukaryota</taxon>
        <taxon>Fungi</taxon>
        <taxon>Dikarya</taxon>
        <taxon>Basidiomycota</taxon>
        <taxon>Agaricomycotina</taxon>
        <taxon>Agaricomycetes</taxon>
        <taxon>Cantharellales</taxon>
        <taxon>Ceratobasidiaceae</taxon>
        <taxon>Rhizoctonia</taxon>
        <taxon>Rhizoctonia solani AG-1</taxon>
    </lineage>
</organism>
<dbReference type="EMBL" id="LN679112">
    <property type="protein sequence ID" value="CEL53635.1"/>
    <property type="molecule type" value="Genomic_DNA"/>
</dbReference>
<name>A0A0B7F7X3_THACB</name>
<evidence type="ECO:0000313" key="2">
    <source>
        <dbReference type="EMBL" id="CEL53635.1"/>
    </source>
</evidence>
<keyword evidence="1" id="KW-1133">Transmembrane helix</keyword>
<dbReference type="AlphaFoldDB" id="A0A0B7F7X3"/>
<evidence type="ECO:0000256" key="1">
    <source>
        <dbReference type="SAM" id="Phobius"/>
    </source>
</evidence>
<keyword evidence="3" id="KW-1185">Reference proteome</keyword>
<evidence type="ECO:0000313" key="3">
    <source>
        <dbReference type="Proteomes" id="UP000059188"/>
    </source>
</evidence>
<dbReference type="Proteomes" id="UP000059188">
    <property type="component" value="Unassembled WGS sequence"/>
</dbReference>
<protein>
    <submittedName>
        <fullName evidence="2">Uncharacterized protein</fullName>
    </submittedName>
</protein>
<gene>
    <name evidence="2" type="ORF">RSOLAG1IB_06490</name>
</gene>
<accession>A0A0B7F7X3</accession>
<reference evidence="2 3" key="1">
    <citation type="submission" date="2014-11" db="EMBL/GenBank/DDBJ databases">
        <authorList>
            <person name="Wibberg Daniel"/>
        </authorList>
    </citation>
    <scope>NUCLEOTIDE SEQUENCE [LARGE SCALE GENOMIC DNA]</scope>
    <source>
        <strain evidence="2">Rhizoctonia solani AG1-IB 7/3/14</strain>
    </source>
</reference>